<dbReference type="Proteomes" id="UP001153076">
    <property type="component" value="Unassembled WGS sequence"/>
</dbReference>
<dbReference type="InterPro" id="IPR036691">
    <property type="entry name" value="Endo/exonu/phosph_ase_sf"/>
</dbReference>
<dbReference type="PANTHER" id="PTHR33233:SF17">
    <property type="entry name" value="DUF4283 DOMAIN-CONTAINING PROTEIN"/>
    <property type="match status" value="1"/>
</dbReference>
<dbReference type="Gene3D" id="3.60.10.10">
    <property type="entry name" value="Endonuclease/exonuclease/phosphatase"/>
    <property type="match status" value="1"/>
</dbReference>
<evidence type="ECO:0000259" key="1">
    <source>
        <dbReference type="Pfam" id="PF14111"/>
    </source>
</evidence>
<gene>
    <name evidence="2" type="ORF">Cgig2_019117</name>
</gene>
<name>A0A9Q1GV97_9CARY</name>
<dbReference type="Pfam" id="PF14111">
    <property type="entry name" value="DUF4283"/>
    <property type="match status" value="1"/>
</dbReference>
<reference evidence="2" key="1">
    <citation type="submission" date="2022-04" db="EMBL/GenBank/DDBJ databases">
        <title>Carnegiea gigantea Genome sequencing and assembly v2.</title>
        <authorList>
            <person name="Copetti D."/>
            <person name="Sanderson M.J."/>
            <person name="Burquez A."/>
            <person name="Wojciechowski M.F."/>
        </authorList>
    </citation>
    <scope>NUCLEOTIDE SEQUENCE</scope>
    <source>
        <strain evidence="2">SGP5-SGP5p</strain>
        <tissue evidence="2">Aerial part</tissue>
    </source>
</reference>
<sequence length="393" mass="45726">MAVQETRQAGVLTIESNRIVPRLVDPEEGINLKFVSTKFLYGKKIAKINIEDVEADIEYWQNAVVCSVLRANPPYKIIQGFVKHIRGAFEIDKILQVRKGFFLIRFGNLQDKLAVKKRGIYYFDAKPFLVMGWNPQMDLQNENIKSLPIWVHLPELDIKFWGSDSLSKIGSILGIPLKTDKYTRDKVMIKYARLLIDIPLHGHFPDHIEFFNEDGVLVIKRNAAKQPLHIADQSTPELGNPFLALDLSWSLIGLLETKIKMENDRHITARAFPGWRWKNNSTPNIKGRVWIAWQPRMHEVQVLQKSDQIMHCCVTQVFTNKKFYITFVYEMNHDQQRQPMWEDLKALSQHMTKAWCILGNFNAVLYKEDRRGSNVIHDTKLRETADFMEYGES</sequence>
<proteinExistence type="predicted"/>
<accession>A0A9Q1GV97</accession>
<evidence type="ECO:0000313" key="3">
    <source>
        <dbReference type="Proteomes" id="UP001153076"/>
    </source>
</evidence>
<comment type="caution">
    <text evidence="2">The sequence shown here is derived from an EMBL/GenBank/DDBJ whole genome shotgun (WGS) entry which is preliminary data.</text>
</comment>
<keyword evidence="3" id="KW-1185">Reference proteome</keyword>
<dbReference type="SUPFAM" id="SSF56219">
    <property type="entry name" value="DNase I-like"/>
    <property type="match status" value="1"/>
</dbReference>
<organism evidence="2 3">
    <name type="scientific">Carnegiea gigantea</name>
    <dbReference type="NCBI Taxonomy" id="171969"/>
    <lineage>
        <taxon>Eukaryota</taxon>
        <taxon>Viridiplantae</taxon>
        <taxon>Streptophyta</taxon>
        <taxon>Embryophyta</taxon>
        <taxon>Tracheophyta</taxon>
        <taxon>Spermatophyta</taxon>
        <taxon>Magnoliopsida</taxon>
        <taxon>eudicotyledons</taxon>
        <taxon>Gunneridae</taxon>
        <taxon>Pentapetalae</taxon>
        <taxon>Caryophyllales</taxon>
        <taxon>Cactineae</taxon>
        <taxon>Cactaceae</taxon>
        <taxon>Cactoideae</taxon>
        <taxon>Echinocereeae</taxon>
        <taxon>Carnegiea</taxon>
    </lineage>
</organism>
<dbReference type="OrthoDB" id="1939300at2759"/>
<protein>
    <recommendedName>
        <fullName evidence="1">DUF4283 domain-containing protein</fullName>
    </recommendedName>
</protein>
<dbReference type="InterPro" id="IPR025558">
    <property type="entry name" value="DUF4283"/>
</dbReference>
<feature type="domain" description="DUF4283" evidence="1">
    <location>
        <begin position="58"/>
        <end position="140"/>
    </location>
</feature>
<dbReference type="EMBL" id="JAKOGI010001513">
    <property type="protein sequence ID" value="KAJ8425228.1"/>
    <property type="molecule type" value="Genomic_DNA"/>
</dbReference>
<dbReference type="PANTHER" id="PTHR33233">
    <property type="entry name" value="ENDONUCLEASE/EXONUCLEASE/PHOSPHATASE"/>
    <property type="match status" value="1"/>
</dbReference>
<dbReference type="AlphaFoldDB" id="A0A9Q1GV97"/>
<evidence type="ECO:0000313" key="2">
    <source>
        <dbReference type="EMBL" id="KAJ8425228.1"/>
    </source>
</evidence>